<keyword evidence="4" id="KW-1185">Reference proteome</keyword>
<evidence type="ECO:0000259" key="2">
    <source>
        <dbReference type="PROSITE" id="PS50110"/>
    </source>
</evidence>
<dbReference type="PANTHER" id="PTHR44520:SF2">
    <property type="entry name" value="RESPONSE REGULATOR RCP1"/>
    <property type="match status" value="1"/>
</dbReference>
<dbReference type="Pfam" id="PF00072">
    <property type="entry name" value="Response_reg"/>
    <property type="match status" value="1"/>
</dbReference>
<evidence type="ECO:0000256" key="1">
    <source>
        <dbReference type="PROSITE-ProRule" id="PRU00169"/>
    </source>
</evidence>
<dbReference type="Gene3D" id="3.40.50.2300">
    <property type="match status" value="1"/>
</dbReference>
<dbReference type="InterPro" id="IPR001789">
    <property type="entry name" value="Sig_transdc_resp-reg_receiver"/>
</dbReference>
<dbReference type="GO" id="GO:0000160">
    <property type="term" value="P:phosphorelay signal transduction system"/>
    <property type="evidence" value="ECO:0007669"/>
    <property type="project" value="InterPro"/>
</dbReference>
<dbReference type="AlphaFoldDB" id="A0A4V2Z4S2"/>
<dbReference type="EMBL" id="SMFL01000002">
    <property type="protein sequence ID" value="TDE17368.1"/>
    <property type="molecule type" value="Genomic_DNA"/>
</dbReference>
<dbReference type="SMART" id="SM00448">
    <property type="entry name" value="REC"/>
    <property type="match status" value="1"/>
</dbReference>
<accession>A0A4V2Z4S2</accession>
<comment type="caution">
    <text evidence="3">The sequence shown here is derived from an EMBL/GenBank/DDBJ whole genome shotgun (WGS) entry which is preliminary data.</text>
</comment>
<proteinExistence type="predicted"/>
<dbReference type="PANTHER" id="PTHR44520">
    <property type="entry name" value="RESPONSE REGULATOR RCP1-RELATED"/>
    <property type="match status" value="1"/>
</dbReference>
<feature type="modified residue" description="4-aspartylphosphate" evidence="1">
    <location>
        <position position="58"/>
    </location>
</feature>
<evidence type="ECO:0000313" key="3">
    <source>
        <dbReference type="EMBL" id="TDE17368.1"/>
    </source>
</evidence>
<feature type="domain" description="Response regulatory" evidence="2">
    <location>
        <begin position="6"/>
        <end position="125"/>
    </location>
</feature>
<dbReference type="OrthoDB" id="7631574at2"/>
<gene>
    <name evidence="3" type="ORF">E0F88_05615</name>
</gene>
<evidence type="ECO:0000313" key="4">
    <source>
        <dbReference type="Proteomes" id="UP000294850"/>
    </source>
</evidence>
<protein>
    <submittedName>
        <fullName evidence="3">Response regulator</fullName>
    </submittedName>
</protein>
<sequence>MNDTICILLAEDDEDDVFLFDHALRDSGLTYMLTVVTDGSEVISELSSDIPPDLLFLDINMPRLNGIECFTLVKSTSGLPKIPVIFLSTNTSLKVVKQVEDLGAQGFIMKPNSIDALNHILASVLEIDWTKRKKQDFLFYGRT</sequence>
<keyword evidence="1" id="KW-0597">Phosphoprotein</keyword>
<dbReference type="InterPro" id="IPR052893">
    <property type="entry name" value="TCS_response_regulator"/>
</dbReference>
<dbReference type="PROSITE" id="PS50110">
    <property type="entry name" value="RESPONSE_REGULATORY"/>
    <property type="match status" value="1"/>
</dbReference>
<name>A0A4V2Z4S2_9BACT</name>
<dbReference type="SUPFAM" id="SSF52172">
    <property type="entry name" value="CheY-like"/>
    <property type="match status" value="1"/>
</dbReference>
<dbReference type="RefSeq" id="WP_131957215.1">
    <property type="nucleotide sequence ID" value="NZ_SMFL01000002.1"/>
</dbReference>
<dbReference type="Proteomes" id="UP000294850">
    <property type="component" value="Unassembled WGS sequence"/>
</dbReference>
<organism evidence="3 4">
    <name type="scientific">Dyadobacter psychrotolerans</name>
    <dbReference type="NCBI Taxonomy" id="2541721"/>
    <lineage>
        <taxon>Bacteria</taxon>
        <taxon>Pseudomonadati</taxon>
        <taxon>Bacteroidota</taxon>
        <taxon>Cytophagia</taxon>
        <taxon>Cytophagales</taxon>
        <taxon>Spirosomataceae</taxon>
        <taxon>Dyadobacter</taxon>
    </lineage>
</organism>
<dbReference type="InterPro" id="IPR011006">
    <property type="entry name" value="CheY-like_superfamily"/>
</dbReference>
<reference evidence="3 4" key="1">
    <citation type="submission" date="2019-03" db="EMBL/GenBank/DDBJ databases">
        <title>Dyadobacter AR-3-6 sp. nov., isolated from arctic soil.</title>
        <authorList>
            <person name="Chaudhary D.K."/>
        </authorList>
    </citation>
    <scope>NUCLEOTIDE SEQUENCE [LARGE SCALE GENOMIC DNA]</scope>
    <source>
        <strain evidence="3 4">AR-3-6</strain>
    </source>
</reference>